<keyword evidence="5" id="KW-0735">Signal-anchor</keyword>
<dbReference type="Pfam" id="PF08427">
    <property type="entry name" value="ARMH3_C"/>
    <property type="match status" value="1"/>
</dbReference>
<keyword evidence="7 8" id="KW-0472">Membrane</keyword>
<evidence type="ECO:0000259" key="9">
    <source>
        <dbReference type="SMART" id="SM01158"/>
    </source>
</evidence>
<dbReference type="InterPro" id="IPR003378">
    <property type="entry name" value="Fringe-like_glycosylTrfase"/>
</dbReference>
<keyword evidence="3 10" id="KW-0808">Transferase</keyword>
<keyword evidence="2 10" id="KW-0328">Glycosyltransferase</keyword>
<dbReference type="Gene3D" id="3.90.550.50">
    <property type="match status" value="1"/>
</dbReference>
<gene>
    <name evidence="10" type="ORF">MS3_04936</name>
</gene>
<dbReference type="GO" id="GO:0016020">
    <property type="term" value="C:membrane"/>
    <property type="evidence" value="ECO:0007669"/>
    <property type="project" value="UniProtKB-SubCell"/>
</dbReference>
<protein>
    <submittedName>
        <fullName evidence="10">Glycoprotein-N-acetylgalactosamine 3-beta-galactosyltransferase 1</fullName>
    </submittedName>
</protein>
<feature type="domain" description="Armadillo-like helical" evidence="9">
    <location>
        <begin position="607"/>
        <end position="788"/>
    </location>
</feature>
<organism evidence="10">
    <name type="scientific">Schistosoma haematobium</name>
    <name type="common">Blood fluke</name>
    <dbReference type="NCBI Taxonomy" id="6185"/>
    <lineage>
        <taxon>Eukaryota</taxon>
        <taxon>Metazoa</taxon>
        <taxon>Spiralia</taxon>
        <taxon>Lophotrochozoa</taxon>
        <taxon>Platyhelminthes</taxon>
        <taxon>Trematoda</taxon>
        <taxon>Digenea</taxon>
        <taxon>Strigeidida</taxon>
        <taxon>Schistosomatoidea</taxon>
        <taxon>Schistosomatidae</taxon>
        <taxon>Schistosoma</taxon>
    </lineage>
</organism>
<dbReference type="PANTHER" id="PTHR13608:SF3">
    <property type="entry name" value="ARMADILLO-LIKE HELICAL DOMAIN-CONTAINING PROTEIN 3"/>
    <property type="match status" value="1"/>
</dbReference>
<evidence type="ECO:0000313" key="10">
    <source>
        <dbReference type="EMBL" id="KGB36630.1"/>
    </source>
</evidence>
<sequence>MKRSYCRNSRQAYSKCRGVCCLILGIVTGLLLLLNFKVFFGNTFNYQEYYKYYKNKKNYLSDKLSEFIVKNIVDGSSSISRSTATTNYDYDNNKKYLIINAQTTYNHLDNKNTQSKQKNREHTITITNPPYFNTTAINSKPSIHIDTDYSTKLYNKIRILCYINTHPENYYKKAIHVHKTWARRCTKHIFMSTKFDPILPVAVLKLPYPEVRMHLWSKFRIILRYIYQFRNDYDYFLKTDDDSYVIMENLLNVLQNYSPDMPFMLGHRFPILARNGYFSGGAGYVLSREALKRIVEQSIDRHHNCPVYDENMEDVKMSICGQAVGVRLYDVFDILGRYQFRWDSLDMSLNFTSFRSLHWRPVKLQPQTLYAAPHQPNLKCLSAHFEKTSSEDLVRLKPQLNRLFIQCLQTAQYDGHRIRVANAIQTLDCLLSGVHKCRSPSINEELSAILLGPEHVKDFMENYISLCVELVREDKPELLRILIFNSMMTFASVTSSLNKNPFIPILLDDRIYDLIMNTLINPQLRYYHGVTACRFLGLLLQYKEPDNQLACPLLHDMQTSFKVRIHKSRSRKSDPKSYNAFTSRPIAMVILVLLAKLNVVLTEMLSSMVEVNSCYLMIEFAHGHLMKKLPHRLYKLCLIVCQNLLCYQKMHKIRLEFDWKSLWTVILSLLKFVLNLDCSNLQLLDALKLMEKSLQIFNFFILHGDKFLQSPDVYDNLYYELIRMHLLVENLYEYSLQHSTSTVIEIKDAASCVVLQLSTLRSIVNHFNAKIASFSTLNNVTSLTENQVNA</sequence>
<evidence type="ECO:0000256" key="5">
    <source>
        <dbReference type="ARBA" id="ARBA00022968"/>
    </source>
</evidence>
<keyword evidence="6 8" id="KW-1133">Transmembrane helix</keyword>
<dbReference type="PANTHER" id="PTHR13608">
    <property type="entry name" value="ARMADILLO-LIKE HELICAL DOMAIN-CONTAINING PROTEIN 3"/>
    <property type="match status" value="1"/>
</dbReference>
<reference evidence="10" key="1">
    <citation type="journal article" date="2012" name="Nat. Genet.">
        <title>Whole-genome sequence of Schistosoma haematobium.</title>
        <authorList>
            <person name="Young N.D."/>
            <person name="Jex A.R."/>
            <person name="Li B."/>
            <person name="Liu S."/>
            <person name="Yang L."/>
            <person name="Xiong Z."/>
            <person name="Li Y."/>
            <person name="Cantacessi C."/>
            <person name="Hall R.S."/>
            <person name="Xu X."/>
            <person name="Chen F."/>
            <person name="Wu X."/>
            <person name="Zerlotini A."/>
            <person name="Oliveira G."/>
            <person name="Hofmann A."/>
            <person name="Zhang G."/>
            <person name="Fang X."/>
            <person name="Kang Y."/>
            <person name="Campbell B.E."/>
            <person name="Loukas A."/>
            <person name="Ranganathan S."/>
            <person name="Rollinson D."/>
            <person name="Rinaldi G."/>
            <person name="Brindley P.J."/>
            <person name="Yang H."/>
            <person name="Wang J."/>
            <person name="Wang J."/>
            <person name="Gasser R.B."/>
        </authorList>
    </citation>
    <scope>NUCLEOTIDE SEQUENCE [LARGE SCALE GENOMIC DNA]</scope>
</reference>
<accession>A0A094ZPJ0</accession>
<evidence type="ECO:0000256" key="4">
    <source>
        <dbReference type="ARBA" id="ARBA00022692"/>
    </source>
</evidence>
<evidence type="ECO:0000256" key="2">
    <source>
        <dbReference type="ARBA" id="ARBA00022676"/>
    </source>
</evidence>
<evidence type="ECO:0000256" key="8">
    <source>
        <dbReference type="SAM" id="Phobius"/>
    </source>
</evidence>
<dbReference type="Pfam" id="PF02434">
    <property type="entry name" value="Fringe"/>
    <property type="match status" value="1"/>
</dbReference>
<dbReference type="GO" id="GO:0005829">
    <property type="term" value="C:cytosol"/>
    <property type="evidence" value="ECO:0007669"/>
    <property type="project" value="TreeGrafter"/>
</dbReference>
<evidence type="ECO:0000256" key="7">
    <source>
        <dbReference type="ARBA" id="ARBA00023136"/>
    </source>
</evidence>
<dbReference type="SMART" id="SM01158">
    <property type="entry name" value="DUF1741"/>
    <property type="match status" value="1"/>
</dbReference>
<dbReference type="AlphaFoldDB" id="A0A094ZPJ0"/>
<feature type="transmembrane region" description="Helical" evidence="8">
    <location>
        <begin position="21"/>
        <end position="40"/>
    </location>
</feature>
<evidence type="ECO:0000256" key="6">
    <source>
        <dbReference type="ARBA" id="ARBA00022989"/>
    </source>
</evidence>
<evidence type="ECO:0000256" key="3">
    <source>
        <dbReference type="ARBA" id="ARBA00022679"/>
    </source>
</evidence>
<comment type="subcellular location">
    <subcellularLocation>
        <location evidence="1">Membrane</location>
        <topology evidence="1">Single-pass type II membrane protein</topology>
    </subcellularLocation>
</comment>
<dbReference type="STRING" id="6185.A0A094ZPJ0"/>
<dbReference type="EMBL" id="KL250795">
    <property type="protein sequence ID" value="KGB36630.1"/>
    <property type="molecule type" value="Genomic_DNA"/>
</dbReference>
<dbReference type="InterPro" id="IPR039868">
    <property type="entry name" value="ARMD3-like"/>
</dbReference>
<keyword evidence="4 8" id="KW-0812">Transmembrane</keyword>
<dbReference type="GO" id="GO:0016757">
    <property type="term" value="F:glycosyltransferase activity"/>
    <property type="evidence" value="ECO:0007669"/>
    <property type="project" value="UniProtKB-KW"/>
</dbReference>
<dbReference type="InterPro" id="IPR013636">
    <property type="entry name" value="ARMH3_C"/>
</dbReference>
<evidence type="ECO:0000256" key="1">
    <source>
        <dbReference type="ARBA" id="ARBA00004606"/>
    </source>
</evidence>
<proteinExistence type="predicted"/>
<name>A0A094ZPJ0_SCHHA</name>